<dbReference type="EMBL" id="JACNEP010000013">
    <property type="protein sequence ID" value="MBC3767122.1"/>
    <property type="molecule type" value="Genomic_DNA"/>
</dbReference>
<reference evidence="2" key="2">
    <citation type="submission" date="2020-08" db="EMBL/GenBank/DDBJ databases">
        <authorList>
            <person name="Lai Q."/>
        </authorList>
    </citation>
    <scope>NUCLEOTIDE SEQUENCE</scope>
    <source>
        <strain evidence="2">S27-2</strain>
    </source>
</reference>
<dbReference type="Proteomes" id="UP000601768">
    <property type="component" value="Unassembled WGS sequence"/>
</dbReference>
<comment type="caution">
    <text evidence="2">The sequence shown here is derived from an EMBL/GenBank/DDBJ whole genome shotgun (WGS) entry which is preliminary data.</text>
</comment>
<name>A0A8J6M3J7_9ALTE</name>
<evidence type="ECO:0000256" key="1">
    <source>
        <dbReference type="SAM" id="Phobius"/>
    </source>
</evidence>
<evidence type="ECO:0000313" key="3">
    <source>
        <dbReference type="Proteomes" id="UP000601768"/>
    </source>
</evidence>
<gene>
    <name evidence="2" type="ORF">H8B19_14645</name>
</gene>
<reference evidence="2" key="1">
    <citation type="journal article" date="2018" name="Int. J. Syst. Evol. Microbiol.">
        <title>Neptunicella marina gen. nov., sp. nov., isolated from surface seawater.</title>
        <authorList>
            <person name="Liu X."/>
            <person name="Lai Q."/>
            <person name="Du Y."/>
            <person name="Zhang X."/>
            <person name="Liu Z."/>
            <person name="Sun F."/>
            <person name="Shao Z."/>
        </authorList>
    </citation>
    <scope>NUCLEOTIDE SEQUENCE</scope>
    <source>
        <strain evidence="2">S27-2</strain>
    </source>
</reference>
<dbReference type="InterPro" id="IPR021521">
    <property type="entry name" value="DUF3185"/>
</dbReference>
<keyword evidence="1" id="KW-0812">Transmembrane</keyword>
<keyword evidence="1" id="KW-1133">Transmembrane helix</keyword>
<dbReference type="Pfam" id="PF11381">
    <property type="entry name" value="DUF3185"/>
    <property type="match status" value="1"/>
</dbReference>
<keyword evidence="3" id="KW-1185">Reference proteome</keyword>
<keyword evidence="1" id="KW-0472">Membrane</keyword>
<organism evidence="2 3">
    <name type="scientific">Neptunicella marina</name>
    <dbReference type="NCBI Taxonomy" id="2125989"/>
    <lineage>
        <taxon>Bacteria</taxon>
        <taxon>Pseudomonadati</taxon>
        <taxon>Pseudomonadota</taxon>
        <taxon>Gammaproteobacteria</taxon>
        <taxon>Alteromonadales</taxon>
        <taxon>Alteromonadaceae</taxon>
        <taxon>Neptunicella</taxon>
    </lineage>
</organism>
<evidence type="ECO:0000313" key="2">
    <source>
        <dbReference type="EMBL" id="MBC3767122.1"/>
    </source>
</evidence>
<accession>A0A8J6M3J7</accession>
<feature type="transmembrane region" description="Helical" evidence="1">
    <location>
        <begin position="45"/>
        <end position="62"/>
    </location>
</feature>
<proteinExistence type="predicted"/>
<dbReference type="AlphaFoldDB" id="A0A8J6M3J7"/>
<sequence length="63" mass="6652">MNNKIVGLILIAAGVALGLWGYDVYDSVSAEVTRVFNGDTPIEAWAGMIGGAICILLGIMRIK</sequence>
<protein>
    <submittedName>
        <fullName evidence="2">DUF3185 family protein</fullName>
    </submittedName>
</protein>
<dbReference type="RefSeq" id="WP_186507633.1">
    <property type="nucleotide sequence ID" value="NZ_JACNEP010000013.1"/>
</dbReference>